<evidence type="ECO:0000256" key="4">
    <source>
        <dbReference type="ARBA" id="ARBA00011958"/>
    </source>
</evidence>
<comment type="cofactor">
    <cofactor evidence="12">
        <name>Mg(2+)</name>
        <dbReference type="ChEBI" id="CHEBI:18420"/>
    </cofactor>
    <text evidence="12">Binds 2 magnesium ions per subunit.</text>
</comment>
<reference evidence="16 17" key="1">
    <citation type="submission" date="2019-01" db="EMBL/GenBank/DDBJ databases">
        <title>Ktedonosporobacter rubrisoli SCAWS-G2.</title>
        <authorList>
            <person name="Huang Y."/>
            <person name="Yan B."/>
        </authorList>
    </citation>
    <scope>NUCLEOTIDE SEQUENCE [LARGE SCALE GENOMIC DNA]</scope>
    <source>
        <strain evidence="16 17">SCAWS-G2</strain>
    </source>
</reference>
<evidence type="ECO:0000313" key="16">
    <source>
        <dbReference type="EMBL" id="QBD77926.1"/>
    </source>
</evidence>
<evidence type="ECO:0000256" key="13">
    <source>
        <dbReference type="RuleBase" id="RU000609"/>
    </source>
</evidence>
<keyword evidence="9 12" id="KW-0413">Isomerase</keyword>
<dbReference type="GO" id="GO:0009045">
    <property type="term" value="F:xylose isomerase activity"/>
    <property type="evidence" value="ECO:0007669"/>
    <property type="project" value="UniProtKB-UniRule"/>
</dbReference>
<dbReference type="PROSITE" id="PS51415">
    <property type="entry name" value="XYLOSE_ISOMERASE"/>
    <property type="match status" value="1"/>
</dbReference>
<comment type="caution">
    <text evidence="12">Lacks conserved residue(s) required for the propagation of feature annotation.</text>
</comment>
<evidence type="ECO:0000313" key="17">
    <source>
        <dbReference type="Proteomes" id="UP000290365"/>
    </source>
</evidence>
<dbReference type="KEGG" id="kbs:EPA93_18765"/>
<dbReference type="InterPro" id="IPR036237">
    <property type="entry name" value="Xyl_isomerase-like_sf"/>
</dbReference>
<feature type="binding site" evidence="12">
    <location>
        <position position="300"/>
    </location>
    <ligand>
        <name>Mg(2+)</name>
        <dbReference type="ChEBI" id="CHEBI:18420"/>
        <label>1</label>
    </ligand>
</feature>
<keyword evidence="12" id="KW-0460">Magnesium</keyword>
<feature type="binding site" evidence="12">
    <location>
        <position position="230"/>
    </location>
    <ligand>
        <name>Mg(2+)</name>
        <dbReference type="ChEBI" id="CHEBI:18420"/>
        <label>2</label>
    </ligand>
</feature>
<keyword evidence="6 12" id="KW-0963">Cytoplasm</keyword>
<feature type="binding site" evidence="12">
    <location>
        <position position="194"/>
    </location>
    <ligand>
        <name>Mg(2+)</name>
        <dbReference type="ChEBI" id="CHEBI:18420"/>
        <label>1</label>
    </ligand>
</feature>
<dbReference type="Proteomes" id="UP000290365">
    <property type="component" value="Chromosome"/>
</dbReference>
<evidence type="ECO:0000256" key="3">
    <source>
        <dbReference type="ARBA" id="ARBA00011881"/>
    </source>
</evidence>
<evidence type="ECO:0000259" key="15">
    <source>
        <dbReference type="Pfam" id="PF01261"/>
    </source>
</evidence>
<dbReference type="HAMAP" id="MF_00455">
    <property type="entry name" value="Xylose_isom_A"/>
    <property type="match status" value="1"/>
</dbReference>
<evidence type="ECO:0000256" key="8">
    <source>
        <dbReference type="ARBA" id="ARBA00022723"/>
    </source>
</evidence>
<protein>
    <recommendedName>
        <fullName evidence="5 12">Xylose isomerase</fullName>
        <ecNumber evidence="4 12">5.3.1.5</ecNumber>
    </recommendedName>
</protein>
<name>A0A4P6JSS4_KTERU</name>
<dbReference type="GO" id="GO:0000287">
    <property type="term" value="F:magnesium ion binding"/>
    <property type="evidence" value="ECO:0007669"/>
    <property type="project" value="UniProtKB-UniRule"/>
</dbReference>
<evidence type="ECO:0000256" key="12">
    <source>
        <dbReference type="HAMAP-Rule" id="MF_00455"/>
    </source>
</evidence>
<keyword evidence="17" id="KW-1185">Reference proteome</keyword>
<dbReference type="NCBIfam" id="TIGR02631">
    <property type="entry name" value="xylA_Arthro"/>
    <property type="match status" value="1"/>
</dbReference>
<dbReference type="EC" id="5.3.1.5" evidence="4 12"/>
<evidence type="ECO:0000256" key="9">
    <source>
        <dbReference type="ARBA" id="ARBA00023235"/>
    </source>
</evidence>
<dbReference type="OrthoDB" id="9763981at2"/>
<dbReference type="AlphaFoldDB" id="A0A4P6JSS4"/>
<feature type="binding site" evidence="12">
    <location>
        <position position="230"/>
    </location>
    <ligand>
        <name>Mg(2+)</name>
        <dbReference type="ChEBI" id="CHEBI:18420"/>
        <label>1</label>
    </ligand>
</feature>
<evidence type="ECO:0000256" key="7">
    <source>
        <dbReference type="ARBA" id="ARBA00022629"/>
    </source>
</evidence>
<evidence type="ECO:0000256" key="10">
    <source>
        <dbReference type="ARBA" id="ARBA00023277"/>
    </source>
</evidence>
<dbReference type="GO" id="GO:0005737">
    <property type="term" value="C:cytoplasm"/>
    <property type="evidence" value="ECO:0007669"/>
    <property type="project" value="UniProtKB-SubCell"/>
</dbReference>
<keyword evidence="8 12" id="KW-0479">Metal-binding</keyword>
<dbReference type="InterPro" id="IPR013453">
    <property type="entry name" value="XylA_actinobac"/>
</dbReference>
<dbReference type="Gene3D" id="3.20.20.150">
    <property type="entry name" value="Divalent-metal-dependent TIM barrel enzymes"/>
    <property type="match status" value="1"/>
</dbReference>
<evidence type="ECO:0000256" key="6">
    <source>
        <dbReference type="ARBA" id="ARBA00022490"/>
    </source>
</evidence>
<sequence>MSLSRQLAHESTSDQYAPKKEDKFSFGLWTVGNRGRDPFGDFVRPDLNPVYSVKKLSELGAWGINLHDNDLVPFGATASERDRIVNEFKQALQDYGMVVPMATTNLFFHPIFKDGAFTAVDPSVRAFAYQKTMAAIDLGVELGATTYVFWGGREGVDAEASKDPVVAVKRMREAINFFCQYVIDKGYNLRLALEPKPNEPRSDTYLPTIGHMLAFIYSLDHPEMVGLNPEVAHEHMAGLNFVHGVAQALEAGKLFHIDLNDQKGPRYDQDLRFGSENIKSLFFLVKLLEEKGYSGARHFDAHAYRTEDEQGVWDFALGCMRTYNIFKEKARRFAADAEIQQLLKEINRGDQALEALLAGGYSPEAAQKLKETSFDVEALARRGYGYERLDQLTLEILLGTR</sequence>
<evidence type="ECO:0000256" key="14">
    <source>
        <dbReference type="RuleBase" id="RU000610"/>
    </source>
</evidence>
<gene>
    <name evidence="12" type="primary">xylA</name>
    <name evidence="16" type="ORF">EPA93_18765</name>
</gene>
<evidence type="ECO:0000256" key="11">
    <source>
        <dbReference type="ARBA" id="ARBA00033659"/>
    </source>
</evidence>
<comment type="similarity">
    <text evidence="2 12 13">Belongs to the xylose isomerase family.</text>
</comment>
<evidence type="ECO:0000256" key="2">
    <source>
        <dbReference type="ARBA" id="ARBA00005765"/>
    </source>
</evidence>
<dbReference type="InterPro" id="IPR001998">
    <property type="entry name" value="Xylose_isomerase"/>
</dbReference>
<feature type="binding site" evidence="12">
    <location>
        <position position="258"/>
    </location>
    <ligand>
        <name>Mg(2+)</name>
        <dbReference type="ChEBI" id="CHEBI:18420"/>
        <label>1</label>
    </ligand>
</feature>
<accession>A0A4P6JSS4</accession>
<organism evidence="16 17">
    <name type="scientific">Ktedonosporobacter rubrisoli</name>
    <dbReference type="NCBI Taxonomy" id="2509675"/>
    <lineage>
        <taxon>Bacteria</taxon>
        <taxon>Bacillati</taxon>
        <taxon>Chloroflexota</taxon>
        <taxon>Ktedonobacteria</taxon>
        <taxon>Ktedonobacterales</taxon>
        <taxon>Ktedonosporobacteraceae</taxon>
        <taxon>Ktedonosporobacter</taxon>
    </lineage>
</organism>
<feature type="active site" evidence="12">
    <location>
        <position position="67"/>
    </location>
</feature>
<feature type="domain" description="Xylose isomerase-like TIM barrel" evidence="15">
    <location>
        <begin position="54"/>
        <end position="313"/>
    </location>
</feature>
<dbReference type="EMBL" id="CP035758">
    <property type="protein sequence ID" value="QBD77926.1"/>
    <property type="molecule type" value="Genomic_DNA"/>
</dbReference>
<dbReference type="Pfam" id="PF01261">
    <property type="entry name" value="AP_endonuc_2"/>
    <property type="match status" value="1"/>
</dbReference>
<feature type="active site" evidence="12">
    <location>
        <position position="70"/>
    </location>
</feature>
<proteinExistence type="inferred from homology"/>
<feature type="binding site" evidence="12">
    <location>
        <position position="233"/>
    </location>
    <ligand>
        <name>Mg(2+)</name>
        <dbReference type="ChEBI" id="CHEBI:18420"/>
        <label>2</label>
    </ligand>
</feature>
<evidence type="ECO:0000256" key="1">
    <source>
        <dbReference type="ARBA" id="ARBA00004496"/>
    </source>
</evidence>
<dbReference type="PANTHER" id="PTHR48408:SF1">
    <property type="entry name" value="XYLOSE ISOMERASE"/>
    <property type="match status" value="1"/>
</dbReference>
<dbReference type="RefSeq" id="WP_129888979.1">
    <property type="nucleotide sequence ID" value="NZ_CP035758.1"/>
</dbReference>
<dbReference type="PRINTS" id="PR00688">
    <property type="entry name" value="XYLOSISMRASE"/>
</dbReference>
<dbReference type="PANTHER" id="PTHR48408">
    <property type="match status" value="1"/>
</dbReference>
<keyword evidence="10 12" id="KW-0119">Carbohydrate metabolism</keyword>
<comment type="subcellular location">
    <subcellularLocation>
        <location evidence="1 12 14">Cytoplasm</location>
    </subcellularLocation>
</comment>
<keyword evidence="7 12" id="KW-0859">Xylose metabolism</keyword>
<comment type="catalytic activity">
    <reaction evidence="11 12 13">
        <text>alpha-D-xylose = alpha-D-xylulofuranose</text>
        <dbReference type="Rhea" id="RHEA:22816"/>
        <dbReference type="ChEBI" id="CHEBI:28518"/>
        <dbReference type="ChEBI" id="CHEBI:188998"/>
        <dbReference type="EC" id="5.3.1.5"/>
    </reaction>
</comment>
<comment type="subunit">
    <text evidence="3 12 14">Homotetramer.</text>
</comment>
<dbReference type="InterPro" id="IPR013022">
    <property type="entry name" value="Xyl_isomerase-like_TIM-brl"/>
</dbReference>
<dbReference type="SUPFAM" id="SSF51658">
    <property type="entry name" value="Xylose isomerase-like"/>
    <property type="match status" value="1"/>
</dbReference>
<evidence type="ECO:0000256" key="5">
    <source>
        <dbReference type="ARBA" id="ARBA00018232"/>
    </source>
</evidence>
<dbReference type="GO" id="GO:0042732">
    <property type="term" value="P:D-xylose metabolic process"/>
    <property type="evidence" value="ECO:0007669"/>
    <property type="project" value="UniProtKB-UniRule"/>
</dbReference>